<dbReference type="Proteomes" id="UP000295662">
    <property type="component" value="Unassembled WGS sequence"/>
</dbReference>
<sequence length="191" mass="20086">MPSILFYFFSAMTLGFGLLVVTARNPVTSALSLAASFVGLAALFLSLDAYFIGTIQILVYAGAVMVLFLFIIMLLDIKAEEGKKPNLPAVIGGITLAVLLALQITTICSSFDSAGVQLKNAPLALTQAGEKAELPTIANDLKAGVLPDAKLMGLTLFQKYGFHLQVVGLLLLVGTVGVVVLSKREKGVKDA</sequence>
<evidence type="ECO:0000313" key="3">
    <source>
        <dbReference type="EMBL" id="TDU73112.1"/>
    </source>
</evidence>
<name>A0A4R7S3Y3_9BACT</name>
<proteinExistence type="inferred from homology"/>
<keyword evidence="2" id="KW-0812">Transmembrane</keyword>
<dbReference type="InterPro" id="IPR001457">
    <property type="entry name" value="NADH_UbQ/plastoQ_OxRdtase_su6"/>
</dbReference>
<comment type="subcellular location">
    <subcellularLocation>
        <location evidence="2">Cell membrane</location>
        <topology evidence="2">Multi-pass membrane protein</topology>
    </subcellularLocation>
</comment>
<evidence type="ECO:0000256" key="1">
    <source>
        <dbReference type="ARBA" id="ARBA00005698"/>
    </source>
</evidence>
<dbReference type="RefSeq" id="WP_133794355.1">
    <property type="nucleotide sequence ID" value="NZ_SOCA01000002.1"/>
</dbReference>
<keyword evidence="2" id="KW-0874">Quinone</keyword>
<reference evidence="3 4" key="1">
    <citation type="submission" date="2019-03" db="EMBL/GenBank/DDBJ databases">
        <title>Genomic Encyclopedia of Archaeal and Bacterial Type Strains, Phase II (KMG-II): from individual species to whole genera.</title>
        <authorList>
            <person name="Goeker M."/>
        </authorList>
    </citation>
    <scope>NUCLEOTIDE SEQUENCE [LARGE SCALE GENOMIC DNA]</scope>
    <source>
        <strain evidence="3 4">ATCC 25309</strain>
    </source>
</reference>
<comment type="caution">
    <text evidence="3">The sequence shown here is derived from an EMBL/GenBank/DDBJ whole genome shotgun (WGS) entry which is preliminary data.</text>
</comment>
<feature type="transmembrane region" description="Helical" evidence="2">
    <location>
        <begin position="6"/>
        <end position="23"/>
    </location>
</feature>
<feature type="transmembrane region" description="Helical" evidence="2">
    <location>
        <begin position="57"/>
        <end position="75"/>
    </location>
</feature>
<dbReference type="PANTHER" id="PTHR33269:SF17">
    <property type="entry name" value="NADH-UBIQUINONE OXIDOREDUCTASE CHAIN 6"/>
    <property type="match status" value="1"/>
</dbReference>
<keyword evidence="2" id="KW-0520">NAD</keyword>
<dbReference type="OrthoDB" id="9795409at2"/>
<dbReference type="GO" id="GO:0005886">
    <property type="term" value="C:plasma membrane"/>
    <property type="evidence" value="ECO:0007669"/>
    <property type="project" value="UniProtKB-SubCell"/>
</dbReference>
<evidence type="ECO:0000256" key="2">
    <source>
        <dbReference type="RuleBase" id="RU004429"/>
    </source>
</evidence>
<keyword evidence="2" id="KW-0472">Membrane</keyword>
<dbReference type="EMBL" id="SOCA01000002">
    <property type="protein sequence ID" value="TDU73112.1"/>
    <property type="molecule type" value="Genomic_DNA"/>
</dbReference>
<gene>
    <name evidence="3" type="ORF">EI77_01580</name>
</gene>
<accession>A0A4R7S3Y3</accession>
<dbReference type="PANTHER" id="PTHR33269">
    <property type="entry name" value="NADH-UBIQUINONE OXIDOREDUCTASE CHAIN 6"/>
    <property type="match status" value="1"/>
</dbReference>
<dbReference type="Pfam" id="PF00499">
    <property type="entry name" value="Oxidored_q3"/>
    <property type="match status" value="1"/>
</dbReference>
<dbReference type="GO" id="GO:0008137">
    <property type="term" value="F:NADH dehydrogenase (ubiquinone) activity"/>
    <property type="evidence" value="ECO:0007669"/>
    <property type="project" value="UniProtKB-UniRule"/>
</dbReference>
<feature type="transmembrane region" description="Helical" evidence="2">
    <location>
        <begin position="160"/>
        <end position="181"/>
    </location>
</feature>
<dbReference type="AlphaFoldDB" id="A0A4R7S3Y3"/>
<keyword evidence="2" id="KW-1133">Transmembrane helix</keyword>
<comment type="function">
    <text evidence="2">NDH-1 shuttles electrons from NADH, via FMN and iron-sulfur (Fe-S) centers, to quinones in the respiratory chain. Couples the redox reaction to proton translocation (for every two electrons transferred, four hydrogen ions are translocated across the cytoplasmic membrane), and thus conserves the redox energy in a proton gradient.</text>
</comment>
<dbReference type="InterPro" id="IPR042106">
    <property type="entry name" value="Nuo/plastoQ_OxRdtase_6_NuoJ"/>
</dbReference>
<organism evidence="3 4">
    <name type="scientific">Prosthecobacter fusiformis</name>
    <dbReference type="NCBI Taxonomy" id="48464"/>
    <lineage>
        <taxon>Bacteria</taxon>
        <taxon>Pseudomonadati</taxon>
        <taxon>Verrucomicrobiota</taxon>
        <taxon>Verrucomicrobiia</taxon>
        <taxon>Verrucomicrobiales</taxon>
        <taxon>Verrucomicrobiaceae</taxon>
        <taxon>Prosthecobacter</taxon>
    </lineage>
</organism>
<feature type="transmembrane region" description="Helical" evidence="2">
    <location>
        <begin position="87"/>
        <end position="107"/>
    </location>
</feature>
<dbReference type="Gene3D" id="1.20.120.1200">
    <property type="entry name" value="NADH-ubiquinone/plastoquinone oxidoreductase chain 6, subunit NuoJ"/>
    <property type="match status" value="1"/>
</dbReference>
<protein>
    <recommendedName>
        <fullName evidence="2">NADH-quinone oxidoreductase subunit J</fullName>
        <ecNumber evidence="2">7.1.1.-</ecNumber>
    </recommendedName>
</protein>
<keyword evidence="4" id="KW-1185">Reference proteome</keyword>
<comment type="catalytic activity">
    <reaction evidence="2">
        <text>a quinone + NADH + 5 H(+)(in) = a quinol + NAD(+) + 4 H(+)(out)</text>
        <dbReference type="Rhea" id="RHEA:57888"/>
        <dbReference type="ChEBI" id="CHEBI:15378"/>
        <dbReference type="ChEBI" id="CHEBI:24646"/>
        <dbReference type="ChEBI" id="CHEBI:57540"/>
        <dbReference type="ChEBI" id="CHEBI:57945"/>
        <dbReference type="ChEBI" id="CHEBI:132124"/>
    </reaction>
</comment>
<dbReference type="GO" id="GO:0048038">
    <property type="term" value="F:quinone binding"/>
    <property type="evidence" value="ECO:0007669"/>
    <property type="project" value="UniProtKB-UniRule"/>
</dbReference>
<feature type="transmembrane region" description="Helical" evidence="2">
    <location>
        <begin position="30"/>
        <end position="51"/>
    </location>
</feature>
<evidence type="ECO:0000313" key="4">
    <source>
        <dbReference type="Proteomes" id="UP000295662"/>
    </source>
</evidence>
<dbReference type="EC" id="7.1.1.-" evidence="2"/>
<comment type="similarity">
    <text evidence="1 2">Belongs to the complex I subunit 6 family.</text>
</comment>
<keyword evidence="2" id="KW-1003">Cell membrane</keyword>